<gene>
    <name evidence="1" type="ORF">OESDEN_13204</name>
</gene>
<name>A0A0B1SNW1_OESDE</name>
<dbReference type="Proteomes" id="UP000053660">
    <property type="component" value="Unassembled WGS sequence"/>
</dbReference>
<dbReference type="PANTHER" id="PTHR43313">
    <property type="entry name" value="SHORT-CHAIN DEHYDROGENASE/REDUCTASE FAMILY 9C"/>
    <property type="match status" value="1"/>
</dbReference>
<organism evidence="1 2">
    <name type="scientific">Oesophagostomum dentatum</name>
    <name type="common">Nodular worm</name>
    <dbReference type="NCBI Taxonomy" id="61180"/>
    <lineage>
        <taxon>Eukaryota</taxon>
        <taxon>Metazoa</taxon>
        <taxon>Ecdysozoa</taxon>
        <taxon>Nematoda</taxon>
        <taxon>Chromadorea</taxon>
        <taxon>Rhabditida</taxon>
        <taxon>Rhabditina</taxon>
        <taxon>Rhabditomorpha</taxon>
        <taxon>Strongyloidea</taxon>
        <taxon>Strongylidae</taxon>
        <taxon>Oesophagostomum</taxon>
    </lineage>
</organism>
<evidence type="ECO:0000313" key="2">
    <source>
        <dbReference type="Proteomes" id="UP000053660"/>
    </source>
</evidence>
<dbReference type="EMBL" id="KN558742">
    <property type="protein sequence ID" value="KHJ87028.1"/>
    <property type="molecule type" value="Genomic_DNA"/>
</dbReference>
<dbReference type="OrthoDB" id="294295at2759"/>
<dbReference type="PANTHER" id="PTHR43313:SF34">
    <property type="entry name" value="RETINOL DEHYDROGENASE 7"/>
    <property type="match status" value="1"/>
</dbReference>
<sequence>MWNNIYVSMSSTKIHYVVDNYLHALTAKYPRHRYYCGWDAIFVYVPLSLLPTWWADFVVRMLGKQELQPAVVEKKLKKNN</sequence>
<dbReference type="GO" id="GO:0008202">
    <property type="term" value="P:steroid metabolic process"/>
    <property type="evidence" value="ECO:0007669"/>
    <property type="project" value="TreeGrafter"/>
</dbReference>
<evidence type="ECO:0000313" key="1">
    <source>
        <dbReference type="EMBL" id="KHJ87028.1"/>
    </source>
</evidence>
<reference evidence="1 2" key="1">
    <citation type="submission" date="2014-03" db="EMBL/GenBank/DDBJ databases">
        <title>Draft genome of the hookworm Oesophagostomum dentatum.</title>
        <authorList>
            <person name="Mitreva M."/>
        </authorList>
    </citation>
    <scope>NUCLEOTIDE SEQUENCE [LARGE SCALE GENOMIC DNA]</scope>
    <source>
        <strain evidence="1 2">OD-Hann</strain>
    </source>
</reference>
<dbReference type="AlphaFoldDB" id="A0A0B1SNW1"/>
<protein>
    <submittedName>
        <fullName evidence="1">Uncharacterized protein</fullName>
    </submittedName>
</protein>
<dbReference type="GO" id="GO:0016491">
    <property type="term" value="F:oxidoreductase activity"/>
    <property type="evidence" value="ECO:0007669"/>
    <property type="project" value="TreeGrafter"/>
</dbReference>
<proteinExistence type="predicted"/>
<keyword evidence="2" id="KW-1185">Reference proteome</keyword>
<accession>A0A0B1SNW1</accession>